<evidence type="ECO:0000256" key="2">
    <source>
        <dbReference type="ARBA" id="ARBA00022679"/>
    </source>
</evidence>
<dbReference type="InterPro" id="IPR004045">
    <property type="entry name" value="Glutathione_S-Trfase_N"/>
</dbReference>
<keyword evidence="2" id="KW-0808">Transferase</keyword>
<dbReference type="InterPro" id="IPR040079">
    <property type="entry name" value="Glutathione_S-Trfase"/>
</dbReference>
<dbReference type="PANTHER" id="PTHR11260:SF676">
    <property type="entry name" value="GLUTATHIONE S-TRANSFERASE U8"/>
    <property type="match status" value="1"/>
</dbReference>
<gene>
    <name evidence="7" type="ORF">Csa_4G304750</name>
</gene>
<dbReference type="SUPFAM" id="SSF47616">
    <property type="entry name" value="GST C-terminal domain-like"/>
    <property type="match status" value="1"/>
</dbReference>
<evidence type="ECO:0000256" key="1">
    <source>
        <dbReference type="ARBA" id="ARBA00012452"/>
    </source>
</evidence>
<comment type="similarity">
    <text evidence="4">Belongs to the GST superfamily.</text>
</comment>
<evidence type="ECO:0000256" key="4">
    <source>
        <dbReference type="RuleBase" id="RU003494"/>
    </source>
</evidence>
<accession>A0A0A0KZT5</accession>
<evidence type="ECO:0000313" key="8">
    <source>
        <dbReference type="Proteomes" id="UP000029981"/>
    </source>
</evidence>
<dbReference type="STRING" id="3659.A0A0A0KZT5"/>
<comment type="catalytic activity">
    <reaction evidence="3">
        <text>RX + glutathione = an S-substituted glutathione + a halide anion + H(+)</text>
        <dbReference type="Rhea" id="RHEA:16437"/>
        <dbReference type="ChEBI" id="CHEBI:15378"/>
        <dbReference type="ChEBI" id="CHEBI:16042"/>
        <dbReference type="ChEBI" id="CHEBI:17792"/>
        <dbReference type="ChEBI" id="CHEBI:57925"/>
        <dbReference type="ChEBI" id="CHEBI:90779"/>
        <dbReference type="EC" id="2.5.1.18"/>
    </reaction>
</comment>
<proteinExistence type="inferred from homology"/>
<evidence type="ECO:0000313" key="7">
    <source>
        <dbReference type="EMBL" id="KGN54329.1"/>
    </source>
</evidence>
<dbReference type="EC" id="2.5.1.18" evidence="1"/>
<dbReference type="CDD" id="cd03185">
    <property type="entry name" value="GST_C_Tau"/>
    <property type="match status" value="1"/>
</dbReference>
<dbReference type="Gramene" id="KGN54329">
    <property type="protein sequence ID" value="KGN54329"/>
    <property type="gene ID" value="Csa_4G304750"/>
</dbReference>
<dbReference type="Pfam" id="PF00043">
    <property type="entry name" value="GST_C"/>
    <property type="match status" value="1"/>
</dbReference>
<dbReference type="Pfam" id="PF02798">
    <property type="entry name" value="GST_N"/>
    <property type="match status" value="1"/>
</dbReference>
<dbReference type="InterPro" id="IPR010987">
    <property type="entry name" value="Glutathione-S-Trfase_C-like"/>
</dbReference>
<dbReference type="Proteomes" id="UP000029981">
    <property type="component" value="Chromosome 4"/>
</dbReference>
<keyword evidence="8" id="KW-1185">Reference proteome</keyword>
<feature type="domain" description="GST C-terminal" evidence="6">
    <location>
        <begin position="62"/>
        <end position="183"/>
    </location>
</feature>
<dbReference type="AlphaFoldDB" id="A0A0A0KZT5"/>
<reference evidence="7 8" key="4">
    <citation type="journal article" date="2011" name="BMC Genomics">
        <title>RNA-Seq improves annotation of protein-coding genes in the cucumber genome.</title>
        <authorList>
            <person name="Li Z."/>
            <person name="Zhang Z."/>
            <person name="Yan P."/>
            <person name="Huang S."/>
            <person name="Fei Z."/>
            <person name="Lin K."/>
        </authorList>
    </citation>
    <scope>NUCLEOTIDE SEQUENCE [LARGE SCALE GENOMIC DNA]</scope>
    <source>
        <strain evidence="8">cv. 9930</strain>
    </source>
</reference>
<dbReference type="InterPro" id="IPR045074">
    <property type="entry name" value="GST_C_Tau"/>
</dbReference>
<dbReference type="GO" id="GO:0006749">
    <property type="term" value="P:glutathione metabolic process"/>
    <property type="evidence" value="ECO:0000318"/>
    <property type="project" value="GO_Central"/>
</dbReference>
<dbReference type="PROSITE" id="PS50405">
    <property type="entry name" value="GST_CTER"/>
    <property type="match status" value="1"/>
</dbReference>
<dbReference type="PROSITE" id="PS50404">
    <property type="entry name" value="GST_NTER"/>
    <property type="match status" value="1"/>
</dbReference>
<dbReference type="GO" id="GO:0004364">
    <property type="term" value="F:glutathione transferase activity"/>
    <property type="evidence" value="ECO:0000318"/>
    <property type="project" value="GO_Central"/>
</dbReference>
<reference evidence="7 8" key="1">
    <citation type="journal article" date="2009" name="Nat. Genet.">
        <title>The genome of the cucumber, Cucumis sativus L.</title>
        <authorList>
            <person name="Huang S."/>
            <person name="Li R."/>
            <person name="Zhang Z."/>
            <person name="Li L."/>
            <person name="Gu X."/>
            <person name="Fan W."/>
            <person name="Lucas W.J."/>
            <person name="Wang X."/>
            <person name="Xie B."/>
            <person name="Ni P."/>
            <person name="Ren Y."/>
            <person name="Zhu H."/>
            <person name="Li J."/>
            <person name="Lin K."/>
            <person name="Jin W."/>
            <person name="Fei Z."/>
            <person name="Li G."/>
            <person name="Staub J."/>
            <person name="Kilian A."/>
            <person name="van der Vossen E.A."/>
            <person name="Wu Y."/>
            <person name="Guo J."/>
            <person name="He J."/>
            <person name="Jia Z."/>
            <person name="Ren Y."/>
            <person name="Tian G."/>
            <person name="Lu Y."/>
            <person name="Ruan J."/>
            <person name="Qian W."/>
            <person name="Wang M."/>
            <person name="Huang Q."/>
            <person name="Li B."/>
            <person name="Xuan Z."/>
            <person name="Cao J."/>
            <person name="Asan"/>
            <person name="Wu Z."/>
            <person name="Zhang J."/>
            <person name="Cai Q."/>
            <person name="Bai Y."/>
            <person name="Zhao B."/>
            <person name="Han Y."/>
            <person name="Li Y."/>
            <person name="Li X."/>
            <person name="Wang S."/>
            <person name="Shi Q."/>
            <person name="Liu S."/>
            <person name="Cho W.K."/>
            <person name="Kim J.Y."/>
            <person name="Xu Y."/>
            <person name="Heller-Uszynska K."/>
            <person name="Miao H."/>
            <person name="Cheng Z."/>
            <person name="Zhang S."/>
            <person name="Wu J."/>
            <person name="Yang Y."/>
            <person name="Kang H."/>
            <person name="Li M."/>
            <person name="Liang H."/>
            <person name="Ren X."/>
            <person name="Shi Z."/>
            <person name="Wen M."/>
            <person name="Jian M."/>
            <person name="Yang H."/>
            <person name="Zhang G."/>
            <person name="Yang Z."/>
            <person name="Chen R."/>
            <person name="Liu S."/>
            <person name="Li J."/>
            <person name="Ma L."/>
            <person name="Liu H."/>
            <person name="Zhou Y."/>
            <person name="Zhao J."/>
            <person name="Fang X."/>
            <person name="Li G."/>
            <person name="Fang L."/>
            <person name="Li Y."/>
            <person name="Liu D."/>
            <person name="Zheng H."/>
            <person name="Zhang Y."/>
            <person name="Qin N."/>
            <person name="Li Z."/>
            <person name="Yang G."/>
            <person name="Yang S."/>
            <person name="Bolund L."/>
            <person name="Kristiansen K."/>
            <person name="Zheng H."/>
            <person name="Li S."/>
            <person name="Zhang X."/>
            <person name="Yang H."/>
            <person name="Wang J."/>
            <person name="Sun R."/>
            <person name="Zhang B."/>
            <person name="Jiang S."/>
            <person name="Wang J."/>
            <person name="Du Y."/>
            <person name="Li S."/>
        </authorList>
    </citation>
    <scope>NUCLEOTIDE SEQUENCE [LARGE SCALE GENOMIC DNA]</scope>
    <source>
        <strain evidence="8">cv. 9930</strain>
    </source>
</reference>
<dbReference type="Gene3D" id="3.40.30.10">
    <property type="entry name" value="Glutaredoxin"/>
    <property type="match status" value="1"/>
</dbReference>
<organism evidence="7 8">
    <name type="scientific">Cucumis sativus</name>
    <name type="common">Cucumber</name>
    <dbReference type="NCBI Taxonomy" id="3659"/>
    <lineage>
        <taxon>Eukaryota</taxon>
        <taxon>Viridiplantae</taxon>
        <taxon>Streptophyta</taxon>
        <taxon>Embryophyta</taxon>
        <taxon>Tracheophyta</taxon>
        <taxon>Spermatophyta</taxon>
        <taxon>Magnoliopsida</taxon>
        <taxon>eudicotyledons</taxon>
        <taxon>Gunneridae</taxon>
        <taxon>Pentapetalae</taxon>
        <taxon>rosids</taxon>
        <taxon>fabids</taxon>
        <taxon>Cucurbitales</taxon>
        <taxon>Cucurbitaceae</taxon>
        <taxon>Benincaseae</taxon>
        <taxon>Cucumis</taxon>
    </lineage>
</organism>
<dbReference type="InterPro" id="IPR045073">
    <property type="entry name" value="Omega/Tau-like"/>
</dbReference>
<reference evidence="7 8" key="2">
    <citation type="journal article" date="2009" name="PLoS ONE">
        <title>An integrated genetic and cytogenetic map of the cucumber genome.</title>
        <authorList>
            <person name="Ren Y."/>
            <person name="Zhang Z."/>
            <person name="Liu J."/>
            <person name="Staub J.E."/>
            <person name="Han Y."/>
            <person name="Cheng Z."/>
            <person name="Li X."/>
            <person name="Lu J."/>
            <person name="Miao H."/>
            <person name="Kang H."/>
            <person name="Xie B."/>
            <person name="Gu X."/>
            <person name="Wang X."/>
            <person name="Du Y."/>
            <person name="Jin W."/>
            <person name="Huang S."/>
        </authorList>
    </citation>
    <scope>NUCLEOTIDE SEQUENCE [LARGE SCALE GENOMIC DNA]</scope>
    <source>
        <strain evidence="8">cv. 9930</strain>
    </source>
</reference>
<evidence type="ECO:0000259" key="5">
    <source>
        <dbReference type="PROSITE" id="PS50404"/>
    </source>
</evidence>
<reference evidence="7 8" key="3">
    <citation type="journal article" date="2010" name="BMC Genomics">
        <title>Transcriptome sequencing and comparative analysis of cucumber flowers with different sex types.</title>
        <authorList>
            <person name="Guo S."/>
            <person name="Zheng Y."/>
            <person name="Joung J.G."/>
            <person name="Liu S."/>
            <person name="Zhang Z."/>
            <person name="Crasta O.R."/>
            <person name="Sobral B.W."/>
            <person name="Xu Y."/>
            <person name="Huang S."/>
            <person name="Fei Z."/>
        </authorList>
    </citation>
    <scope>NUCLEOTIDE SEQUENCE [LARGE SCALE GENOMIC DNA]</scope>
    <source>
        <strain evidence="8">cv. 9930</strain>
    </source>
</reference>
<dbReference type="PANTHER" id="PTHR11260">
    <property type="entry name" value="GLUTATHIONE S-TRANSFERASE, GST, SUPERFAMILY, GST DOMAIN CONTAINING"/>
    <property type="match status" value="1"/>
</dbReference>
<dbReference type="SUPFAM" id="SSF52833">
    <property type="entry name" value="Thioredoxin-like"/>
    <property type="match status" value="1"/>
</dbReference>
<evidence type="ECO:0000256" key="3">
    <source>
        <dbReference type="ARBA" id="ARBA00047960"/>
    </source>
</evidence>
<dbReference type="SFLD" id="SFLDS00019">
    <property type="entry name" value="Glutathione_Transferase_(cytos"/>
    <property type="match status" value="1"/>
</dbReference>
<dbReference type="OMA" id="PEGYEQI"/>
<dbReference type="FunFam" id="3.40.30.10:FF:000014">
    <property type="entry name" value="Tau class glutathione S-transferase"/>
    <property type="match status" value="1"/>
</dbReference>
<dbReference type="GO" id="GO:0005737">
    <property type="term" value="C:cytoplasm"/>
    <property type="evidence" value="ECO:0000318"/>
    <property type="project" value="GO_Central"/>
</dbReference>
<dbReference type="InterPro" id="IPR036249">
    <property type="entry name" value="Thioredoxin-like_sf"/>
</dbReference>
<dbReference type="CDD" id="cd03058">
    <property type="entry name" value="GST_N_Tau"/>
    <property type="match status" value="1"/>
</dbReference>
<dbReference type="InterPro" id="IPR036282">
    <property type="entry name" value="Glutathione-S-Trfase_C_sf"/>
</dbReference>
<sequence>MAMGEEVELFGGWMSPFSRRVELGLKLKGIDYKYHEEDLKNKSDFLLTYNPIYKKVPVFLHNGNPISESLIILEYIDQVWNSLYPFFPQQNPYETAQARFWANYIDDKKELQNKKFFGGNKIGIVDIVGTVIAYWIPAIEEAFGFELLTTKKFPKLTKWSEEIVNNSVVKQVLPPKSKLVAYFELQVVSITN</sequence>
<name>A0A0A0KZT5_CUCSA</name>
<evidence type="ECO:0000259" key="6">
    <source>
        <dbReference type="PROSITE" id="PS50405"/>
    </source>
</evidence>
<feature type="domain" description="GST N-terminal" evidence="5">
    <location>
        <begin position="5"/>
        <end position="84"/>
    </location>
</feature>
<dbReference type="InterPro" id="IPR004046">
    <property type="entry name" value="GST_C"/>
</dbReference>
<protein>
    <recommendedName>
        <fullName evidence="1">glutathione transferase</fullName>
        <ecNumber evidence="1">2.5.1.18</ecNumber>
    </recommendedName>
</protein>
<dbReference type="EMBL" id="CM002925">
    <property type="protein sequence ID" value="KGN54329.1"/>
    <property type="molecule type" value="Genomic_DNA"/>
</dbReference>
<dbReference type="Gene3D" id="1.20.1050.10">
    <property type="match status" value="1"/>
</dbReference>